<dbReference type="Pfam" id="PF11740">
    <property type="entry name" value="KfrA_N"/>
    <property type="match status" value="1"/>
</dbReference>
<keyword evidence="1" id="KW-0175">Coiled coil</keyword>
<sequence>MIMASNANMAITEDEIRAAAQTLKTQNSTGDWPSARAVRSHLGAGDRTRISRVLSELQEQESAMRSARSRDFALPESVMDAVFGAVSRAVDDLTAASRAETRDLRDELARLSAQQRKLEADASSDMEEVESELAAAEVRVLDAERKAGQALAERDAALERARTAEIRLEAYLECMHVLRREPRRTSDNGGDWIADEDSADTGSGPATVA</sequence>
<evidence type="ECO:0000259" key="3">
    <source>
        <dbReference type="Pfam" id="PF11740"/>
    </source>
</evidence>
<protein>
    <recommendedName>
        <fullName evidence="3">KfrA N-terminal DNA-binding domain-containing protein</fullName>
    </recommendedName>
</protein>
<evidence type="ECO:0000256" key="1">
    <source>
        <dbReference type="SAM" id="Coils"/>
    </source>
</evidence>
<dbReference type="AlphaFoldDB" id="A0A4S4NE24"/>
<dbReference type="Proteomes" id="UP000306602">
    <property type="component" value="Unassembled WGS sequence"/>
</dbReference>
<evidence type="ECO:0000256" key="2">
    <source>
        <dbReference type="SAM" id="MobiDB-lite"/>
    </source>
</evidence>
<keyword evidence="5" id="KW-1185">Reference proteome</keyword>
<feature type="coiled-coil region" evidence="1">
    <location>
        <begin position="101"/>
        <end position="153"/>
    </location>
</feature>
<gene>
    <name evidence="4" type="ORF">E4Z66_18960</name>
</gene>
<reference evidence="4 5" key="1">
    <citation type="submission" date="2019-04" db="EMBL/GenBank/DDBJ databases">
        <title>Shimia ponticola sp. nov., isolated from seawater.</title>
        <authorList>
            <person name="Kim Y.-O."/>
            <person name="Yoon J.-H."/>
        </authorList>
    </citation>
    <scope>NUCLEOTIDE SEQUENCE [LARGE SCALE GENOMIC DNA]</scope>
    <source>
        <strain evidence="4 5">MYP11</strain>
    </source>
</reference>
<dbReference type="EMBL" id="SRKY01000007">
    <property type="protein sequence ID" value="THH34280.1"/>
    <property type="molecule type" value="Genomic_DNA"/>
</dbReference>
<organism evidence="4 5">
    <name type="scientific">Aliishimia ponticola</name>
    <dbReference type="NCBI Taxonomy" id="2499833"/>
    <lineage>
        <taxon>Bacteria</taxon>
        <taxon>Pseudomonadati</taxon>
        <taxon>Pseudomonadota</taxon>
        <taxon>Alphaproteobacteria</taxon>
        <taxon>Rhodobacterales</taxon>
        <taxon>Paracoccaceae</taxon>
        <taxon>Aliishimia</taxon>
    </lineage>
</organism>
<proteinExistence type="predicted"/>
<dbReference type="InterPro" id="IPR021104">
    <property type="entry name" value="KfrA_DNA-bd_N"/>
</dbReference>
<accession>A0A4S4NE24</accession>
<evidence type="ECO:0000313" key="4">
    <source>
        <dbReference type="EMBL" id="THH34280.1"/>
    </source>
</evidence>
<feature type="region of interest" description="Disordered" evidence="2">
    <location>
        <begin position="179"/>
        <end position="209"/>
    </location>
</feature>
<comment type="caution">
    <text evidence="4">The sequence shown here is derived from an EMBL/GenBank/DDBJ whole genome shotgun (WGS) entry which is preliminary data.</text>
</comment>
<feature type="domain" description="KfrA N-terminal DNA-binding" evidence="3">
    <location>
        <begin position="12"/>
        <end position="130"/>
    </location>
</feature>
<name>A0A4S4NE24_9RHOB</name>
<evidence type="ECO:0000313" key="5">
    <source>
        <dbReference type="Proteomes" id="UP000306602"/>
    </source>
</evidence>